<keyword evidence="5" id="KW-1185">Reference proteome</keyword>
<dbReference type="GeneID" id="45122074"/>
<reference evidence="4 5" key="1">
    <citation type="journal article" date="2005" name="BMC Genomics">
        <title>Bacterial genome adaptation to niches: divergence of the potential virulence genes in three Burkholderia species of different survival strategies.</title>
        <authorList>
            <person name="Kim H.S."/>
            <person name="Schell M.A."/>
            <person name="Yu Y."/>
            <person name="Ulrich R.L."/>
            <person name="Sarria S.H."/>
            <person name="Nierman W.C."/>
            <person name="DeShazer D."/>
        </authorList>
    </citation>
    <scope>NUCLEOTIDE SEQUENCE [LARGE SCALE GENOMIC DNA]</scope>
    <source>
        <strain evidence="5">ATCC 700388 / DSM 13276 / CCUG 48851 / CIP 106301 / E264</strain>
    </source>
</reference>
<dbReference type="HOGENOM" id="CLU_020336_7_3_4"/>
<dbReference type="SUPFAM" id="SSF53474">
    <property type="entry name" value="alpha/beta-Hydrolases"/>
    <property type="match status" value="1"/>
</dbReference>
<dbReference type="InterPro" id="IPR029058">
    <property type="entry name" value="AB_hydrolase_fold"/>
</dbReference>
<dbReference type="Proteomes" id="UP000001930">
    <property type="component" value="Chromosome I"/>
</dbReference>
<evidence type="ECO:0000313" key="4">
    <source>
        <dbReference type="EMBL" id="ABC37558.1"/>
    </source>
</evidence>
<feature type="domain" description="AB hydrolase-1" evidence="3">
    <location>
        <begin position="81"/>
        <end position="207"/>
    </location>
</feature>
<evidence type="ECO:0000256" key="1">
    <source>
        <dbReference type="ARBA" id="ARBA00022801"/>
    </source>
</evidence>
<dbReference type="AlphaFoldDB" id="Q2SW23"/>
<gene>
    <name evidence="4" type="ordered locus">BTH_I2355</name>
</gene>
<dbReference type="ESTHER" id="burta-q2sw23">
    <property type="family name" value="Epoxide_hydrolase"/>
</dbReference>
<sequence>MKSAMTLLRLLRLGILPLFLAAASSQAAAQQQFSDDSPANAAASSTEAGLAMPASRDRVVVSTDGARIVAHEYGLSASEAPTIVLVHGYPDTSRVWDQVVARLAPTHHVVAYDTRGSGDSEHPSPGLFNAPYKLARLSADLNAVIDATSNGQPVHLVGHDWGSIQSWESVAKGAVASKIASYTSISGPSLDLVSHWARQSLLNPFQWGNLINQAVSSAYIIGLDFPVLPEVAWATGLPSGVLNFLVMLEGGTREPYQSGDGATALNLYRANVLERLLFPTYKDVAVKKIQLIVPTRDLYVKESTAVDSLNGVVADPRITRIQAGHWVQLSHPDEVAHAIASFVSR</sequence>
<dbReference type="InterPro" id="IPR000073">
    <property type="entry name" value="AB_hydrolase_1"/>
</dbReference>
<dbReference type="SMR" id="Q2SW23"/>
<dbReference type="RefSeq" id="WP_011402341.1">
    <property type="nucleotide sequence ID" value="NC_007651.1"/>
</dbReference>
<protein>
    <submittedName>
        <fullName evidence="4">Hydrolase, alpha/beta fold family, putative</fullName>
    </submittedName>
</protein>
<dbReference type="Pfam" id="PF00561">
    <property type="entry name" value="Abhydrolase_1"/>
    <property type="match status" value="1"/>
</dbReference>
<feature type="chain" id="PRO_5007701022" evidence="2">
    <location>
        <begin position="30"/>
        <end position="345"/>
    </location>
</feature>
<evidence type="ECO:0000313" key="5">
    <source>
        <dbReference type="Proteomes" id="UP000001930"/>
    </source>
</evidence>
<dbReference type="InterPro" id="IPR000639">
    <property type="entry name" value="Epox_hydrolase-like"/>
</dbReference>
<evidence type="ECO:0000256" key="2">
    <source>
        <dbReference type="SAM" id="SignalP"/>
    </source>
</evidence>
<dbReference type="EMBL" id="CP000086">
    <property type="protein sequence ID" value="ABC37558.1"/>
    <property type="molecule type" value="Genomic_DNA"/>
</dbReference>
<keyword evidence="2" id="KW-0732">Signal</keyword>
<keyword evidence="1 4" id="KW-0378">Hydrolase</keyword>
<dbReference type="PANTHER" id="PTHR43329">
    <property type="entry name" value="EPOXIDE HYDROLASE"/>
    <property type="match status" value="1"/>
</dbReference>
<proteinExistence type="predicted"/>
<dbReference type="PRINTS" id="PR00412">
    <property type="entry name" value="EPOXHYDRLASE"/>
</dbReference>
<dbReference type="GO" id="GO:0016787">
    <property type="term" value="F:hydrolase activity"/>
    <property type="evidence" value="ECO:0007669"/>
    <property type="project" value="UniProtKB-KW"/>
</dbReference>
<dbReference type="KEGG" id="bte:BTH_I2355"/>
<feature type="signal peptide" evidence="2">
    <location>
        <begin position="1"/>
        <end position="29"/>
    </location>
</feature>
<organism evidence="4 5">
    <name type="scientific">Burkholderia thailandensis (strain ATCC 700388 / DSM 13276 / CCUG 48851 / CIP 106301 / E264)</name>
    <dbReference type="NCBI Taxonomy" id="271848"/>
    <lineage>
        <taxon>Bacteria</taxon>
        <taxon>Pseudomonadati</taxon>
        <taxon>Pseudomonadota</taxon>
        <taxon>Betaproteobacteria</taxon>
        <taxon>Burkholderiales</taxon>
        <taxon>Burkholderiaceae</taxon>
        <taxon>Burkholderia</taxon>
        <taxon>pseudomallei group</taxon>
    </lineage>
</organism>
<evidence type="ECO:0000259" key="3">
    <source>
        <dbReference type="Pfam" id="PF00561"/>
    </source>
</evidence>
<accession>Q2SW23</accession>
<name>Q2SW23_BURTA</name>
<dbReference type="Gene3D" id="3.40.50.1820">
    <property type="entry name" value="alpha/beta hydrolase"/>
    <property type="match status" value="1"/>
</dbReference>